<accession>A0ACC2NWY8</accession>
<keyword evidence="2" id="KW-1185">Reference proteome</keyword>
<name>A0ACC2NWY8_9HYME</name>
<dbReference type="EMBL" id="CM056742">
    <property type="protein sequence ID" value="KAJ8675116.1"/>
    <property type="molecule type" value="Genomic_DNA"/>
</dbReference>
<dbReference type="Proteomes" id="UP001239111">
    <property type="component" value="Chromosome 2"/>
</dbReference>
<protein>
    <submittedName>
        <fullName evidence="1">Uncharacterized protein</fullName>
    </submittedName>
</protein>
<comment type="caution">
    <text evidence="1">The sequence shown here is derived from an EMBL/GenBank/DDBJ whole genome shotgun (WGS) entry which is preliminary data.</text>
</comment>
<evidence type="ECO:0000313" key="2">
    <source>
        <dbReference type="Proteomes" id="UP001239111"/>
    </source>
</evidence>
<sequence>MRRKLSIDESLNTSIDVDDNWPPAVDAIASTSAGFMIKCESLKICHLCGEKFFDEEIFQNHMKNLHPEVKIEEEHASSDDFEKSVCQYCGDSFFTKQELTSHKNVSCKIVNFLSEDGIEKNLDESFRCWRCPKIFKNQMSLMDHVEDHNISNHTCKFCDYDARSFRDLENHINLRHYAGAGSVICHDCGEIFKTKRRLISHWDSTHSIKEEFTNGKVPEFGCEHCHKVFKFQKDVNRHERTHFSEYSYSCDFCDYDCASSTCLKRHVEINHPFECDEKKPIAERFFCDQCDKSYKTKTELTDHFNQHTGETPYQCTTCKMNFHMKQQLNVHRKKKHPKSKNKKYSKRICHICKKVLANKENLAKHMTRHEPDAQKHLCDICGKSFSNNDHLKVHKRIHTGQKDYVCEHCGKGFTNSTLLTQHVRVHTGEKPYKCDICGKAFSQKTTLTIHRRNHTGEKPYVCTICNKGFTCQGSLTQHAKKKTCVKNQISKNGTNPD</sequence>
<proteinExistence type="predicted"/>
<evidence type="ECO:0000313" key="1">
    <source>
        <dbReference type="EMBL" id="KAJ8675116.1"/>
    </source>
</evidence>
<reference evidence="1" key="1">
    <citation type="submission" date="2023-04" db="EMBL/GenBank/DDBJ databases">
        <title>A chromosome-level genome assembly of the parasitoid wasp Eretmocerus hayati.</title>
        <authorList>
            <person name="Zhong Y."/>
            <person name="Liu S."/>
            <person name="Liu Y."/>
        </authorList>
    </citation>
    <scope>NUCLEOTIDE SEQUENCE</scope>
    <source>
        <strain evidence="1">ZJU_SS_LIU_2023</strain>
    </source>
</reference>
<gene>
    <name evidence="1" type="ORF">QAD02_010902</name>
</gene>
<organism evidence="1 2">
    <name type="scientific">Eretmocerus hayati</name>
    <dbReference type="NCBI Taxonomy" id="131215"/>
    <lineage>
        <taxon>Eukaryota</taxon>
        <taxon>Metazoa</taxon>
        <taxon>Ecdysozoa</taxon>
        <taxon>Arthropoda</taxon>
        <taxon>Hexapoda</taxon>
        <taxon>Insecta</taxon>
        <taxon>Pterygota</taxon>
        <taxon>Neoptera</taxon>
        <taxon>Endopterygota</taxon>
        <taxon>Hymenoptera</taxon>
        <taxon>Apocrita</taxon>
        <taxon>Proctotrupomorpha</taxon>
        <taxon>Chalcidoidea</taxon>
        <taxon>Aphelinidae</taxon>
        <taxon>Aphelininae</taxon>
        <taxon>Eretmocerus</taxon>
    </lineage>
</organism>